<sequence>MGLILCHHAFKGPFYDTGQVEDKPGVFVLLAGSDGRYRALGVGYSHAVRSGIEREREKPAGDSKNILMWAVFYDHNLPPGQREELVEEFRARCRTGGAGVNLTGETG</sequence>
<dbReference type="AlphaFoldDB" id="A0A933MHJ9"/>
<reference evidence="1" key="1">
    <citation type="submission" date="2020-07" db="EMBL/GenBank/DDBJ databases">
        <title>Huge and variable diversity of episymbiotic CPR bacteria and DPANN archaea in groundwater ecosystems.</title>
        <authorList>
            <person name="He C.Y."/>
            <person name="Keren R."/>
            <person name="Whittaker M."/>
            <person name="Farag I.F."/>
            <person name="Doudna J."/>
            <person name="Cate J.H.D."/>
            <person name="Banfield J.F."/>
        </authorList>
    </citation>
    <scope>NUCLEOTIDE SEQUENCE</scope>
    <source>
        <strain evidence="1">NC_groundwater_1520_Pr4_B-0.1um_53_5</strain>
    </source>
</reference>
<proteinExistence type="predicted"/>
<name>A0A933MHJ9_UNCT6</name>
<gene>
    <name evidence="1" type="ORF">HY768_02745</name>
</gene>
<dbReference type="Proteomes" id="UP000736328">
    <property type="component" value="Unassembled WGS sequence"/>
</dbReference>
<evidence type="ECO:0000313" key="2">
    <source>
        <dbReference type="Proteomes" id="UP000736328"/>
    </source>
</evidence>
<dbReference type="EMBL" id="JACQXR010000034">
    <property type="protein sequence ID" value="MBI4726137.1"/>
    <property type="molecule type" value="Genomic_DNA"/>
</dbReference>
<protein>
    <submittedName>
        <fullName evidence="1">Uncharacterized protein</fullName>
    </submittedName>
</protein>
<organism evidence="1 2">
    <name type="scientific">candidate division TA06 bacterium</name>
    <dbReference type="NCBI Taxonomy" id="2250710"/>
    <lineage>
        <taxon>Bacteria</taxon>
        <taxon>Bacteria division TA06</taxon>
    </lineage>
</organism>
<accession>A0A933MHJ9</accession>
<comment type="caution">
    <text evidence="1">The sequence shown here is derived from an EMBL/GenBank/DDBJ whole genome shotgun (WGS) entry which is preliminary data.</text>
</comment>
<evidence type="ECO:0000313" key="1">
    <source>
        <dbReference type="EMBL" id="MBI4726137.1"/>
    </source>
</evidence>